<feature type="transmembrane region" description="Helical" evidence="4">
    <location>
        <begin position="236"/>
        <end position="258"/>
    </location>
</feature>
<feature type="transmembrane region" description="Helical" evidence="4">
    <location>
        <begin position="164"/>
        <end position="182"/>
    </location>
</feature>
<evidence type="ECO:0000256" key="1">
    <source>
        <dbReference type="ARBA" id="ARBA00022679"/>
    </source>
</evidence>
<dbReference type="InterPro" id="IPR036890">
    <property type="entry name" value="HATPase_C_sf"/>
</dbReference>
<dbReference type="PANTHER" id="PTHR24421">
    <property type="entry name" value="NITRATE/NITRITE SENSOR PROTEIN NARX-RELATED"/>
    <property type="match status" value="1"/>
</dbReference>
<proteinExistence type="predicted"/>
<protein>
    <recommendedName>
        <fullName evidence="5">Histidine kinase/HSP90-like ATPase domain-containing protein</fullName>
    </recommendedName>
</protein>
<feature type="transmembrane region" description="Helical" evidence="4">
    <location>
        <begin position="12"/>
        <end position="33"/>
    </location>
</feature>
<keyword evidence="7" id="KW-1185">Reference proteome</keyword>
<keyword evidence="2" id="KW-0418">Kinase</keyword>
<dbReference type="GO" id="GO:0016301">
    <property type="term" value="F:kinase activity"/>
    <property type="evidence" value="ECO:0007669"/>
    <property type="project" value="UniProtKB-KW"/>
</dbReference>
<feature type="transmembrane region" description="Helical" evidence="4">
    <location>
        <begin position="53"/>
        <end position="70"/>
    </location>
</feature>
<feature type="transmembrane region" description="Helical" evidence="4">
    <location>
        <begin position="420"/>
        <end position="439"/>
    </location>
</feature>
<keyword evidence="4" id="KW-0812">Transmembrane</keyword>
<feature type="transmembrane region" description="Helical" evidence="4">
    <location>
        <begin position="345"/>
        <end position="365"/>
    </location>
</feature>
<feature type="domain" description="Histidine kinase/HSP90-like ATPase" evidence="5">
    <location>
        <begin position="557"/>
        <end position="645"/>
    </location>
</feature>
<comment type="caution">
    <text evidence="6">The sequence shown here is derived from an EMBL/GenBank/DDBJ whole genome shotgun (WGS) entry which is preliminary data.</text>
</comment>
<dbReference type="GO" id="GO:0000160">
    <property type="term" value="P:phosphorelay signal transduction system"/>
    <property type="evidence" value="ECO:0007669"/>
    <property type="project" value="UniProtKB-KW"/>
</dbReference>
<evidence type="ECO:0000256" key="3">
    <source>
        <dbReference type="ARBA" id="ARBA00023012"/>
    </source>
</evidence>
<dbReference type="Pfam" id="PF02518">
    <property type="entry name" value="HATPase_c"/>
    <property type="match status" value="1"/>
</dbReference>
<dbReference type="Proteomes" id="UP001143480">
    <property type="component" value="Unassembled WGS sequence"/>
</dbReference>
<keyword evidence="4" id="KW-1133">Transmembrane helix</keyword>
<dbReference type="PANTHER" id="PTHR24421:SF61">
    <property type="entry name" value="OXYGEN SENSOR HISTIDINE KINASE NREB"/>
    <property type="match status" value="1"/>
</dbReference>
<evidence type="ECO:0000256" key="4">
    <source>
        <dbReference type="SAM" id="Phobius"/>
    </source>
</evidence>
<name>A0A9W6NMP2_9ACTN</name>
<dbReference type="SUPFAM" id="SSF55874">
    <property type="entry name" value="ATPase domain of HSP90 chaperone/DNA topoisomerase II/histidine kinase"/>
    <property type="match status" value="1"/>
</dbReference>
<dbReference type="Gene3D" id="3.30.565.10">
    <property type="entry name" value="Histidine kinase-like ATPase, C-terminal domain"/>
    <property type="match status" value="1"/>
</dbReference>
<feature type="transmembrane region" description="Helical" evidence="4">
    <location>
        <begin position="131"/>
        <end position="152"/>
    </location>
</feature>
<dbReference type="CDD" id="cd16917">
    <property type="entry name" value="HATPase_UhpB-NarQ-NarX-like"/>
    <property type="match status" value="1"/>
</dbReference>
<dbReference type="InterPro" id="IPR003594">
    <property type="entry name" value="HATPase_dom"/>
</dbReference>
<evidence type="ECO:0000259" key="5">
    <source>
        <dbReference type="Pfam" id="PF02518"/>
    </source>
</evidence>
<keyword evidence="3" id="KW-0902">Two-component regulatory system</keyword>
<dbReference type="InterPro" id="IPR050482">
    <property type="entry name" value="Sensor_HK_TwoCompSys"/>
</dbReference>
<feature type="transmembrane region" description="Helical" evidence="4">
    <location>
        <begin position="315"/>
        <end position="333"/>
    </location>
</feature>
<evidence type="ECO:0000256" key="2">
    <source>
        <dbReference type="ARBA" id="ARBA00022777"/>
    </source>
</evidence>
<feature type="transmembrane region" description="Helical" evidence="4">
    <location>
        <begin position="99"/>
        <end position="119"/>
    </location>
</feature>
<reference evidence="6" key="2">
    <citation type="submission" date="2023-01" db="EMBL/GenBank/DDBJ databases">
        <authorList>
            <person name="Sun Q."/>
            <person name="Evtushenko L."/>
        </authorList>
    </citation>
    <scope>NUCLEOTIDE SEQUENCE</scope>
    <source>
        <strain evidence="6">VKM Ac-1321</strain>
    </source>
</reference>
<keyword evidence="1" id="KW-0808">Transferase</keyword>
<sequence length="646" mass="66078">MIIAMDARAQPWWMALAGLGGGMLIAVAQSSLGGGFTPAVGVAGPDLFYGTDLYTPMTPVAVTVLALFLVRWWPYLLAAGGLVCVVIAWPQLVTDPPVLMFYYQHAVAFPLLVIGVLGAAQRLLDTGAARLGAIVAGLAIGFGFFGAALHNVGYQNPNTALHSWQVLLVVLGLAAVTPALRWGMSGDRAWSWQLLRPAVAGGLVVLVAMLFAMLGTERLAELFGVSYRTLAIYPNAKSAIVGGLTLAVAVLLVLIAGLWPLAGTLTAGLTQLAVTVPLTIALAATVDSLAERGTAVLAGIAIGAAGAATRHRMAAAVALTIGAATSVLVAHSATSGQPMKLAGQYGLIPSLFIIALTCAAATAAIGATAPVLAPRGAVPAVLGPIVSVFAVAGLGITPVFDGGARDQGRLYAPIPLDVAGVLLLAGAAAIGGLGVAHHITSRWASRKQAELIRLEAAAAERDRLARPIHDGVLQVLAMVQREGSELGGTGAQLAALAGEQEVALRNLLSGNATTPGGERSADLRGRLNALASPAVEFSGPVDPVPLPAATTAEILAAVGAALDNVRQHAGPSARAWILLEDEDDAVRITIRDDGPGFDPDRLRVAARSGRLGVEQSIRGRISDLGGTTTITSRPGIGTEVELWVPR</sequence>
<feature type="transmembrane region" description="Helical" evidence="4">
    <location>
        <begin position="75"/>
        <end position="93"/>
    </location>
</feature>
<dbReference type="EMBL" id="BSFP01000021">
    <property type="protein sequence ID" value="GLL02187.1"/>
    <property type="molecule type" value="Genomic_DNA"/>
</dbReference>
<gene>
    <name evidence="6" type="ORF">GCM10017581_039290</name>
</gene>
<dbReference type="AlphaFoldDB" id="A0A9W6NMP2"/>
<organism evidence="6 7">
    <name type="scientific">Dactylosporangium matsuzakiense</name>
    <dbReference type="NCBI Taxonomy" id="53360"/>
    <lineage>
        <taxon>Bacteria</taxon>
        <taxon>Bacillati</taxon>
        <taxon>Actinomycetota</taxon>
        <taxon>Actinomycetes</taxon>
        <taxon>Micromonosporales</taxon>
        <taxon>Micromonosporaceae</taxon>
        <taxon>Dactylosporangium</taxon>
    </lineage>
</organism>
<feature type="transmembrane region" description="Helical" evidence="4">
    <location>
        <begin position="377"/>
        <end position="400"/>
    </location>
</feature>
<keyword evidence="4" id="KW-0472">Membrane</keyword>
<evidence type="ECO:0000313" key="7">
    <source>
        <dbReference type="Proteomes" id="UP001143480"/>
    </source>
</evidence>
<accession>A0A9W6NMP2</accession>
<reference evidence="6" key="1">
    <citation type="journal article" date="2014" name="Int. J. Syst. Evol. Microbiol.">
        <title>Complete genome sequence of Corynebacterium casei LMG S-19264T (=DSM 44701T), isolated from a smear-ripened cheese.</title>
        <authorList>
            <consortium name="US DOE Joint Genome Institute (JGI-PGF)"/>
            <person name="Walter F."/>
            <person name="Albersmeier A."/>
            <person name="Kalinowski J."/>
            <person name="Ruckert C."/>
        </authorList>
    </citation>
    <scope>NUCLEOTIDE SEQUENCE</scope>
    <source>
        <strain evidence="6">VKM Ac-1321</strain>
    </source>
</reference>
<evidence type="ECO:0000313" key="6">
    <source>
        <dbReference type="EMBL" id="GLL02187.1"/>
    </source>
</evidence>
<feature type="transmembrane region" description="Helical" evidence="4">
    <location>
        <begin position="194"/>
        <end position="216"/>
    </location>
</feature>